<dbReference type="AlphaFoldDB" id="A0A6N6VF64"/>
<dbReference type="Pfam" id="PF11185">
    <property type="entry name" value="DUF2971"/>
    <property type="match status" value="1"/>
</dbReference>
<sequence length="220" mass="25854">MTRVYHFLNQKYGLEDLQRRRLKISIINELNDPFELLGPSTKDSVFRRSFLDWKSRMSQHCGILCFSLGRRNPVQWSHYADGHRGICLGFDVQNEASLLRVRYQQRRLTINSEIFSGSDESCLDEPLKEVLSTKFSHWRYEQEARMFVGLSDRDREAGHFFFRFSEGIVLKEVIVGALSEISRDEISLALGDLVPEIDIFRARLAFRSFDVVKQLDRRLW</sequence>
<gene>
    <name evidence="1" type="ORF">F2P47_11900</name>
</gene>
<evidence type="ECO:0000313" key="1">
    <source>
        <dbReference type="EMBL" id="KAB7739419.1"/>
    </source>
</evidence>
<evidence type="ECO:0000313" key="2">
    <source>
        <dbReference type="Proteomes" id="UP000468901"/>
    </source>
</evidence>
<comment type="caution">
    <text evidence="1">The sequence shown here is derived from an EMBL/GenBank/DDBJ whole genome shotgun (WGS) entry which is preliminary data.</text>
</comment>
<protein>
    <submittedName>
        <fullName evidence="1">DUF2971 domain-containing protein</fullName>
    </submittedName>
</protein>
<name>A0A6N6VF64_9HYPH</name>
<organism evidence="1 2">
    <name type="scientific">Parvibaculum sedimenti</name>
    <dbReference type="NCBI Taxonomy" id="2608632"/>
    <lineage>
        <taxon>Bacteria</taxon>
        <taxon>Pseudomonadati</taxon>
        <taxon>Pseudomonadota</taxon>
        <taxon>Alphaproteobacteria</taxon>
        <taxon>Hyphomicrobiales</taxon>
        <taxon>Parvibaculaceae</taxon>
        <taxon>Parvibaculum</taxon>
    </lineage>
</organism>
<proteinExistence type="predicted"/>
<dbReference type="Proteomes" id="UP000468901">
    <property type="component" value="Unassembled WGS sequence"/>
</dbReference>
<reference evidence="1 2" key="1">
    <citation type="submission" date="2019-09" db="EMBL/GenBank/DDBJ databases">
        <title>Parvibaculum sedimenti sp. nov., isolated from sediment.</title>
        <authorList>
            <person name="Wang Y."/>
        </authorList>
    </citation>
    <scope>NUCLEOTIDE SEQUENCE [LARGE SCALE GENOMIC DNA]</scope>
    <source>
        <strain evidence="1 2">HXT-9</strain>
    </source>
</reference>
<keyword evidence="2" id="KW-1185">Reference proteome</keyword>
<dbReference type="EMBL" id="WESC01000010">
    <property type="protein sequence ID" value="KAB7739419.1"/>
    <property type="molecule type" value="Genomic_DNA"/>
</dbReference>
<dbReference type="InterPro" id="IPR021352">
    <property type="entry name" value="DUF2971"/>
</dbReference>
<dbReference type="RefSeq" id="WP_152216591.1">
    <property type="nucleotide sequence ID" value="NZ_JBAQYD010000175.1"/>
</dbReference>
<accession>A0A6N6VF64</accession>